<dbReference type="InterPro" id="IPR008920">
    <property type="entry name" value="TF_FadR/GntR_C"/>
</dbReference>
<organism evidence="6 7">
    <name type="scientific">Benzoatithermus flavus</name>
    <dbReference type="NCBI Taxonomy" id="3108223"/>
    <lineage>
        <taxon>Bacteria</taxon>
        <taxon>Pseudomonadati</taxon>
        <taxon>Pseudomonadota</taxon>
        <taxon>Alphaproteobacteria</taxon>
        <taxon>Geminicoccales</taxon>
        <taxon>Geminicoccaceae</taxon>
        <taxon>Benzoatithermus</taxon>
    </lineage>
</organism>
<keyword evidence="3" id="KW-0804">Transcription</keyword>
<dbReference type="PROSITE" id="PS50949">
    <property type="entry name" value="HTH_GNTR"/>
    <property type="match status" value="1"/>
</dbReference>
<dbReference type="PANTHER" id="PTHR43537:SF5">
    <property type="entry name" value="UXU OPERON TRANSCRIPTIONAL REGULATOR"/>
    <property type="match status" value="1"/>
</dbReference>
<dbReference type="EMBL" id="JBBLZC010000019">
    <property type="protein sequence ID" value="MEK0084909.1"/>
    <property type="molecule type" value="Genomic_DNA"/>
</dbReference>
<feature type="domain" description="HTH gntR-type" evidence="5">
    <location>
        <begin position="30"/>
        <end position="98"/>
    </location>
</feature>
<name>A0ABU8XV17_9PROT</name>
<dbReference type="Pfam" id="PF07729">
    <property type="entry name" value="FCD"/>
    <property type="match status" value="1"/>
</dbReference>
<dbReference type="PANTHER" id="PTHR43537">
    <property type="entry name" value="TRANSCRIPTIONAL REGULATOR, GNTR FAMILY"/>
    <property type="match status" value="1"/>
</dbReference>
<protein>
    <submittedName>
        <fullName evidence="6">FCD domain-containing protein</fullName>
    </submittedName>
</protein>
<dbReference type="Gene3D" id="1.10.10.10">
    <property type="entry name" value="Winged helix-like DNA-binding domain superfamily/Winged helix DNA-binding domain"/>
    <property type="match status" value="1"/>
</dbReference>
<sequence>MLDSVGRRTDGSASNRNRRCSGKEARPPHGRRSEPIAERLAAMIIAGELANGQRLPPERHLMRRFGVGRSVVREAIASLAHRGLLVTRSGCRPIVRPPSYEGAVDAIGRLVGHLLTDESGIHNLFESRVLVEAALVRQAAVSARREDIEELRAALEANHAAIGQPDAFYATDVAFHGVLYRIARNPIFPALHKAYVQWLMGYWRRLTCSPDIDRLNHVGHCAIFEAILARDPDEAEAALRRHLQVAWELVRGALAGRETTI</sequence>
<keyword evidence="7" id="KW-1185">Reference proteome</keyword>
<evidence type="ECO:0000256" key="4">
    <source>
        <dbReference type="SAM" id="MobiDB-lite"/>
    </source>
</evidence>
<dbReference type="Gene3D" id="1.20.120.530">
    <property type="entry name" value="GntR ligand-binding domain-like"/>
    <property type="match status" value="1"/>
</dbReference>
<dbReference type="Proteomes" id="UP001375743">
    <property type="component" value="Unassembled WGS sequence"/>
</dbReference>
<dbReference type="SMART" id="SM00345">
    <property type="entry name" value="HTH_GNTR"/>
    <property type="match status" value="1"/>
</dbReference>
<feature type="compositionally biased region" description="Basic and acidic residues" evidence="4">
    <location>
        <begin position="1"/>
        <end position="10"/>
    </location>
</feature>
<proteinExistence type="predicted"/>
<dbReference type="InterPro" id="IPR036388">
    <property type="entry name" value="WH-like_DNA-bd_sf"/>
</dbReference>
<evidence type="ECO:0000256" key="1">
    <source>
        <dbReference type="ARBA" id="ARBA00023015"/>
    </source>
</evidence>
<dbReference type="InterPro" id="IPR011711">
    <property type="entry name" value="GntR_C"/>
</dbReference>
<gene>
    <name evidence="6" type="ORF">U1T56_17285</name>
</gene>
<dbReference type="PRINTS" id="PR00035">
    <property type="entry name" value="HTHGNTR"/>
</dbReference>
<dbReference type="SMART" id="SM00895">
    <property type="entry name" value="FCD"/>
    <property type="match status" value="1"/>
</dbReference>
<accession>A0ABU8XV17</accession>
<dbReference type="SUPFAM" id="SSF48008">
    <property type="entry name" value="GntR ligand-binding domain-like"/>
    <property type="match status" value="1"/>
</dbReference>
<keyword evidence="2" id="KW-0238">DNA-binding</keyword>
<feature type="region of interest" description="Disordered" evidence="4">
    <location>
        <begin position="1"/>
        <end position="34"/>
    </location>
</feature>
<reference evidence="6 7" key="1">
    <citation type="submission" date="2024-01" db="EMBL/GenBank/DDBJ databases">
        <title>Multi-omics insights into the function and evolution of sodium benzoate biodegradation pathways in Benzoatithermus flavus gen. nov., sp. nov. from hot spring.</title>
        <authorList>
            <person name="Hu C.-J."/>
            <person name="Li W.-J."/>
        </authorList>
    </citation>
    <scope>NUCLEOTIDE SEQUENCE [LARGE SCALE GENOMIC DNA]</scope>
    <source>
        <strain evidence="6 7">SYSU G07066</strain>
    </source>
</reference>
<dbReference type="SUPFAM" id="SSF46785">
    <property type="entry name" value="Winged helix' DNA-binding domain"/>
    <property type="match status" value="1"/>
</dbReference>
<feature type="compositionally biased region" description="Basic and acidic residues" evidence="4">
    <location>
        <begin position="21"/>
        <end position="34"/>
    </location>
</feature>
<evidence type="ECO:0000259" key="5">
    <source>
        <dbReference type="PROSITE" id="PS50949"/>
    </source>
</evidence>
<dbReference type="InterPro" id="IPR036390">
    <property type="entry name" value="WH_DNA-bd_sf"/>
</dbReference>
<comment type="caution">
    <text evidence="6">The sequence shown here is derived from an EMBL/GenBank/DDBJ whole genome shotgun (WGS) entry which is preliminary data.</text>
</comment>
<evidence type="ECO:0000313" key="7">
    <source>
        <dbReference type="Proteomes" id="UP001375743"/>
    </source>
</evidence>
<evidence type="ECO:0000313" key="6">
    <source>
        <dbReference type="EMBL" id="MEK0084909.1"/>
    </source>
</evidence>
<dbReference type="InterPro" id="IPR000524">
    <property type="entry name" value="Tscrpt_reg_HTH_GntR"/>
</dbReference>
<evidence type="ECO:0000256" key="3">
    <source>
        <dbReference type="ARBA" id="ARBA00023163"/>
    </source>
</evidence>
<dbReference type="CDD" id="cd07377">
    <property type="entry name" value="WHTH_GntR"/>
    <property type="match status" value="1"/>
</dbReference>
<dbReference type="Pfam" id="PF00392">
    <property type="entry name" value="GntR"/>
    <property type="match status" value="1"/>
</dbReference>
<evidence type="ECO:0000256" key="2">
    <source>
        <dbReference type="ARBA" id="ARBA00023125"/>
    </source>
</evidence>
<keyword evidence="1" id="KW-0805">Transcription regulation</keyword>